<dbReference type="AlphaFoldDB" id="A0AAV5WI82"/>
<dbReference type="EMBL" id="BTSY01000005">
    <property type="protein sequence ID" value="GMT30368.1"/>
    <property type="molecule type" value="Genomic_DNA"/>
</dbReference>
<organism evidence="2 3">
    <name type="scientific">Pristionchus fissidentatus</name>
    <dbReference type="NCBI Taxonomy" id="1538716"/>
    <lineage>
        <taxon>Eukaryota</taxon>
        <taxon>Metazoa</taxon>
        <taxon>Ecdysozoa</taxon>
        <taxon>Nematoda</taxon>
        <taxon>Chromadorea</taxon>
        <taxon>Rhabditida</taxon>
        <taxon>Rhabditina</taxon>
        <taxon>Diplogasteromorpha</taxon>
        <taxon>Diplogasteroidea</taxon>
        <taxon>Neodiplogasteridae</taxon>
        <taxon>Pristionchus</taxon>
    </lineage>
</organism>
<accession>A0AAV5WI82</accession>
<feature type="signal peptide" evidence="1">
    <location>
        <begin position="1"/>
        <end position="23"/>
    </location>
</feature>
<evidence type="ECO:0000313" key="2">
    <source>
        <dbReference type="EMBL" id="GMT30368.1"/>
    </source>
</evidence>
<comment type="caution">
    <text evidence="2">The sequence shown here is derived from an EMBL/GenBank/DDBJ whole genome shotgun (WGS) entry which is preliminary data.</text>
</comment>
<reference evidence="2" key="1">
    <citation type="submission" date="2023-10" db="EMBL/GenBank/DDBJ databases">
        <title>Genome assembly of Pristionchus species.</title>
        <authorList>
            <person name="Yoshida K."/>
            <person name="Sommer R.J."/>
        </authorList>
    </citation>
    <scope>NUCLEOTIDE SEQUENCE</scope>
    <source>
        <strain evidence="2">RS5133</strain>
    </source>
</reference>
<evidence type="ECO:0000313" key="3">
    <source>
        <dbReference type="Proteomes" id="UP001432322"/>
    </source>
</evidence>
<protein>
    <submittedName>
        <fullName evidence="2">Uncharacterized protein</fullName>
    </submittedName>
</protein>
<name>A0AAV5WI82_9BILA</name>
<feature type="non-terminal residue" evidence="2">
    <location>
        <position position="1"/>
    </location>
</feature>
<gene>
    <name evidence="2" type="ORF">PFISCL1PPCAC_21665</name>
</gene>
<dbReference type="Proteomes" id="UP001432322">
    <property type="component" value="Unassembled WGS sequence"/>
</dbReference>
<keyword evidence="3" id="KW-1185">Reference proteome</keyword>
<feature type="chain" id="PRO_5043349606" evidence="1">
    <location>
        <begin position="24"/>
        <end position="148"/>
    </location>
</feature>
<feature type="non-terminal residue" evidence="2">
    <location>
        <position position="148"/>
    </location>
</feature>
<sequence length="148" mass="17038">FSYLRMHCLPLVLSLFFFVGTDCSDQNAYLAFKLKKHKLIRRVEALHDAVREYHANSSAELEYVSERFVNPKELELRLINFYYDHSEHKDMIATVLSHATNVLCPIFPRYLAFDKFKKANAGFDAASLKGVIQGPDLKNLKDPLTTIL</sequence>
<keyword evidence="1" id="KW-0732">Signal</keyword>
<proteinExistence type="predicted"/>
<evidence type="ECO:0000256" key="1">
    <source>
        <dbReference type="SAM" id="SignalP"/>
    </source>
</evidence>